<evidence type="ECO:0000256" key="3">
    <source>
        <dbReference type="ARBA" id="ARBA00022781"/>
    </source>
</evidence>
<keyword evidence="7" id="KW-0139">CF(1)</keyword>
<evidence type="ECO:0000256" key="2">
    <source>
        <dbReference type="ARBA" id="ARBA00022448"/>
    </source>
</evidence>
<sequence>MKITKEARRTSRQLFRACIANGKLDDASVRKVVSTVASSKPRGYIGILDAFARLVANEVDRQRAAVESATALAPATQSELQASLSKKYGRPLTLEFSVNPELLGGIRVKVGSDVWDGSVKARLKALSDSLSA</sequence>
<keyword evidence="2 7" id="KW-0813">Transport</keyword>
<protein>
    <recommendedName>
        <fullName evidence="7">ATP synthase subunit delta</fullName>
    </recommendedName>
    <alternativeName>
        <fullName evidence="7">ATP synthase F(1) sector subunit delta</fullName>
    </alternativeName>
    <alternativeName>
        <fullName evidence="7">F-type ATPase subunit delta</fullName>
        <shortName evidence="7">F-ATPase subunit delta</shortName>
    </alternativeName>
</protein>
<comment type="subcellular location">
    <subcellularLocation>
        <location evidence="7">Cell membrane</location>
        <topology evidence="7">Peripheral membrane protein</topology>
    </subcellularLocation>
    <subcellularLocation>
        <location evidence="1">Membrane</location>
    </subcellularLocation>
</comment>
<dbReference type="InterPro" id="IPR000711">
    <property type="entry name" value="ATPase_OSCP/dsu"/>
</dbReference>
<evidence type="ECO:0000256" key="4">
    <source>
        <dbReference type="ARBA" id="ARBA00023065"/>
    </source>
</evidence>
<keyword evidence="6 7" id="KW-0066">ATP synthesis</keyword>
<organism evidence="8 9">
    <name type="scientific">Prosthecobacter fluviatilis</name>
    <dbReference type="NCBI Taxonomy" id="445931"/>
    <lineage>
        <taxon>Bacteria</taxon>
        <taxon>Pseudomonadati</taxon>
        <taxon>Verrucomicrobiota</taxon>
        <taxon>Verrucomicrobiia</taxon>
        <taxon>Verrucomicrobiales</taxon>
        <taxon>Verrucomicrobiaceae</taxon>
        <taxon>Prosthecobacter</taxon>
    </lineage>
</organism>
<keyword evidence="5 7" id="KW-0472">Membrane</keyword>
<evidence type="ECO:0000256" key="1">
    <source>
        <dbReference type="ARBA" id="ARBA00004370"/>
    </source>
</evidence>
<name>A0ABW0KWP8_9BACT</name>
<comment type="function">
    <text evidence="7">F(1)F(0) ATP synthase produces ATP from ADP in the presence of a proton or sodium gradient. F-type ATPases consist of two structural domains, F(1) containing the extramembraneous catalytic core and F(0) containing the membrane proton channel, linked together by a central stalk and a peripheral stalk. During catalysis, ATP synthesis in the catalytic domain of F(1) is coupled via a rotary mechanism of the central stalk subunits to proton translocation.</text>
</comment>
<comment type="function">
    <text evidence="7">This protein is part of the stalk that links CF(0) to CF(1). It either transmits conformational changes from CF(0) to CF(1) or is implicated in proton conduction.</text>
</comment>
<dbReference type="PROSITE" id="PS00389">
    <property type="entry name" value="ATPASE_DELTA"/>
    <property type="match status" value="1"/>
</dbReference>
<comment type="caution">
    <text evidence="8">The sequence shown here is derived from an EMBL/GenBank/DDBJ whole genome shotgun (WGS) entry which is preliminary data.</text>
</comment>
<dbReference type="Proteomes" id="UP001596052">
    <property type="component" value="Unassembled WGS sequence"/>
</dbReference>
<dbReference type="Pfam" id="PF00213">
    <property type="entry name" value="OSCP"/>
    <property type="match status" value="1"/>
</dbReference>
<keyword evidence="7" id="KW-1003">Cell membrane</keyword>
<proteinExistence type="inferred from homology"/>
<evidence type="ECO:0000313" key="9">
    <source>
        <dbReference type="Proteomes" id="UP001596052"/>
    </source>
</evidence>
<dbReference type="HAMAP" id="MF_01416">
    <property type="entry name" value="ATP_synth_delta_bact"/>
    <property type="match status" value="1"/>
</dbReference>
<evidence type="ECO:0000313" key="8">
    <source>
        <dbReference type="EMBL" id="MFC5457163.1"/>
    </source>
</evidence>
<dbReference type="EMBL" id="JBHSMQ010000008">
    <property type="protein sequence ID" value="MFC5457163.1"/>
    <property type="molecule type" value="Genomic_DNA"/>
</dbReference>
<evidence type="ECO:0000256" key="7">
    <source>
        <dbReference type="HAMAP-Rule" id="MF_01416"/>
    </source>
</evidence>
<accession>A0ABW0KWP8</accession>
<comment type="similarity">
    <text evidence="7">Belongs to the ATPase delta chain family.</text>
</comment>
<dbReference type="NCBIfam" id="TIGR01145">
    <property type="entry name" value="ATP_synt_delta"/>
    <property type="match status" value="1"/>
</dbReference>
<evidence type="ECO:0000256" key="6">
    <source>
        <dbReference type="ARBA" id="ARBA00023310"/>
    </source>
</evidence>
<reference evidence="9" key="1">
    <citation type="journal article" date="2019" name="Int. J. Syst. Evol. Microbiol.">
        <title>The Global Catalogue of Microorganisms (GCM) 10K type strain sequencing project: providing services to taxonomists for standard genome sequencing and annotation.</title>
        <authorList>
            <consortium name="The Broad Institute Genomics Platform"/>
            <consortium name="The Broad Institute Genome Sequencing Center for Infectious Disease"/>
            <person name="Wu L."/>
            <person name="Ma J."/>
        </authorList>
    </citation>
    <scope>NUCLEOTIDE SEQUENCE [LARGE SCALE GENOMIC DNA]</scope>
    <source>
        <strain evidence="9">CGMCC 4.1469</strain>
    </source>
</reference>
<keyword evidence="3 7" id="KW-0375">Hydrogen ion transport</keyword>
<dbReference type="InterPro" id="IPR020781">
    <property type="entry name" value="ATPase_OSCP/d_CS"/>
</dbReference>
<keyword evidence="4 7" id="KW-0406">Ion transport</keyword>
<keyword evidence="9" id="KW-1185">Reference proteome</keyword>
<dbReference type="PANTHER" id="PTHR11910">
    <property type="entry name" value="ATP SYNTHASE DELTA CHAIN"/>
    <property type="match status" value="1"/>
</dbReference>
<dbReference type="RefSeq" id="WP_377170159.1">
    <property type="nucleotide sequence ID" value="NZ_JBHSMQ010000008.1"/>
</dbReference>
<evidence type="ECO:0000256" key="5">
    <source>
        <dbReference type="ARBA" id="ARBA00023136"/>
    </source>
</evidence>
<gene>
    <name evidence="7 8" type="primary">atpH</name>
    <name evidence="8" type="ORF">ACFQDI_20005</name>
</gene>